<dbReference type="Proteomes" id="UP000692954">
    <property type="component" value="Unassembled WGS sequence"/>
</dbReference>
<keyword evidence="4" id="KW-1185">Reference proteome</keyword>
<name>A0A8S1QIM0_9CILI</name>
<evidence type="ECO:0000313" key="4">
    <source>
        <dbReference type="Proteomes" id="UP000692954"/>
    </source>
</evidence>
<dbReference type="CDD" id="cd09212">
    <property type="entry name" value="PUB"/>
    <property type="match status" value="1"/>
</dbReference>
<dbReference type="OrthoDB" id="336240at2759"/>
<dbReference type="AlphaFoldDB" id="A0A8S1QIM0"/>
<comment type="caution">
    <text evidence="3">The sequence shown here is derived from an EMBL/GenBank/DDBJ whole genome shotgun (WGS) entry which is preliminary data.</text>
</comment>
<dbReference type="SMART" id="SM00580">
    <property type="entry name" value="PUG"/>
    <property type="match status" value="1"/>
</dbReference>
<dbReference type="SMART" id="SM00165">
    <property type="entry name" value="UBA"/>
    <property type="match status" value="2"/>
</dbReference>
<proteinExistence type="predicted"/>
<feature type="compositionally biased region" description="Low complexity" evidence="1">
    <location>
        <begin position="42"/>
        <end position="58"/>
    </location>
</feature>
<evidence type="ECO:0000259" key="2">
    <source>
        <dbReference type="PROSITE" id="PS50030"/>
    </source>
</evidence>
<dbReference type="Pfam" id="PF09409">
    <property type="entry name" value="PUB"/>
    <property type="match status" value="1"/>
</dbReference>
<dbReference type="Pfam" id="PF22562">
    <property type="entry name" value="UBA_7"/>
    <property type="match status" value="1"/>
</dbReference>
<dbReference type="PANTHER" id="PTHR46713:SF1">
    <property type="entry name" value="F13M7.16 PROTEIN"/>
    <property type="match status" value="1"/>
</dbReference>
<feature type="domain" description="UBA" evidence="2">
    <location>
        <begin position="65"/>
        <end position="106"/>
    </location>
</feature>
<dbReference type="PANTHER" id="PTHR46713">
    <property type="entry name" value="F13M7.16 PROTEIN"/>
    <property type="match status" value="1"/>
</dbReference>
<dbReference type="InterPro" id="IPR015940">
    <property type="entry name" value="UBA"/>
</dbReference>
<dbReference type="EMBL" id="CAJJDN010000109">
    <property type="protein sequence ID" value="CAD8115649.1"/>
    <property type="molecule type" value="Genomic_DNA"/>
</dbReference>
<organism evidence="3 4">
    <name type="scientific">Paramecium sonneborni</name>
    <dbReference type="NCBI Taxonomy" id="65129"/>
    <lineage>
        <taxon>Eukaryota</taxon>
        <taxon>Sar</taxon>
        <taxon>Alveolata</taxon>
        <taxon>Ciliophora</taxon>
        <taxon>Intramacronucleata</taxon>
        <taxon>Oligohymenophorea</taxon>
        <taxon>Peniculida</taxon>
        <taxon>Parameciidae</taxon>
        <taxon>Paramecium</taxon>
    </lineage>
</organism>
<gene>
    <name evidence="3" type="ORF">PSON_ATCC_30995.1.T1090021</name>
</gene>
<evidence type="ECO:0000256" key="1">
    <source>
        <dbReference type="SAM" id="MobiDB-lite"/>
    </source>
</evidence>
<sequence length="336" mass="38818">MDNAKTSLLEMGFTEEQITNAINSTNSYDIGVLLTYIENQSQDNPQTQTQSQQQQQQQLDSISKYVNEEHVAILMSQGYSKNVSEKSLLLSNNQGVDAAIKWIEEHKNDQDFEEELQIVGSGKKISPEEAAFKARELQQKLREKRRIAEEQAAFEQEKNRIASGKAMNDVRRELEEQKKKQEALKAKREREQFLKDKQEMEEQLRREKEARFGKSYSKQQQQQQQQKNYSPIELFELGIKQIKVAYPPDLIPDTAFNSLSLILKILENIYKNPQEEKFRKISLTSQAYLNKIDTILGARTALDGLGFIQNNGFYVFQDADVSILQKAMVIVQNELK</sequence>
<feature type="region of interest" description="Disordered" evidence="1">
    <location>
        <begin position="42"/>
        <end position="61"/>
    </location>
</feature>
<evidence type="ECO:0000313" key="3">
    <source>
        <dbReference type="EMBL" id="CAD8115649.1"/>
    </source>
</evidence>
<accession>A0A8S1QIM0</accession>
<reference evidence="3" key="1">
    <citation type="submission" date="2021-01" db="EMBL/GenBank/DDBJ databases">
        <authorList>
            <consortium name="Genoscope - CEA"/>
            <person name="William W."/>
        </authorList>
    </citation>
    <scope>NUCLEOTIDE SEQUENCE</scope>
</reference>
<feature type="compositionally biased region" description="Basic and acidic residues" evidence="1">
    <location>
        <begin position="186"/>
        <end position="212"/>
    </location>
</feature>
<dbReference type="InterPro" id="IPR018997">
    <property type="entry name" value="PUB_domain"/>
</dbReference>
<feature type="region of interest" description="Disordered" evidence="1">
    <location>
        <begin position="186"/>
        <end position="227"/>
    </location>
</feature>
<protein>
    <recommendedName>
        <fullName evidence="2">UBA domain-containing protein</fullName>
    </recommendedName>
</protein>
<dbReference type="PROSITE" id="PS50030">
    <property type="entry name" value="UBA"/>
    <property type="match status" value="1"/>
</dbReference>